<evidence type="ECO:0000256" key="5">
    <source>
        <dbReference type="ARBA" id="ARBA00022741"/>
    </source>
</evidence>
<feature type="region of interest" description="Disordered" evidence="8">
    <location>
        <begin position="783"/>
        <end position="837"/>
    </location>
</feature>
<dbReference type="Pfam" id="PF14646">
    <property type="entry name" value="MYCBPAP"/>
    <property type="match status" value="1"/>
</dbReference>
<evidence type="ECO:0000313" key="12">
    <source>
        <dbReference type="EMBL" id="KAE9219827.1"/>
    </source>
</evidence>
<evidence type="ECO:0000256" key="1">
    <source>
        <dbReference type="ARBA" id="ARBA00001946"/>
    </source>
</evidence>
<evidence type="ECO:0000313" key="18">
    <source>
        <dbReference type="Proteomes" id="UP000441208"/>
    </source>
</evidence>
<dbReference type="EMBL" id="QXGB01000864">
    <property type="protein sequence ID" value="KAE9202487.1"/>
    <property type="molecule type" value="Genomic_DNA"/>
</dbReference>
<keyword evidence="4" id="KW-0808">Transferase</keyword>
<evidence type="ECO:0000313" key="13">
    <source>
        <dbReference type="EMBL" id="KAE9301910.1"/>
    </source>
</evidence>
<accession>A0A6A3XR01</accession>
<comment type="caution">
    <text evidence="11">The sequence shown here is derived from an EMBL/GenBank/DDBJ whole genome shotgun (WGS) entry which is preliminary data.</text>
</comment>
<dbReference type="InterPro" id="IPR032707">
    <property type="entry name" value="MYCBPAP"/>
</dbReference>
<keyword evidence="14" id="KW-1185">Reference proteome</keyword>
<feature type="compositionally biased region" description="Basic and acidic residues" evidence="8">
    <location>
        <begin position="821"/>
        <end position="837"/>
    </location>
</feature>
<feature type="compositionally biased region" description="Low complexity" evidence="8">
    <location>
        <begin position="1"/>
        <end position="18"/>
    </location>
</feature>
<dbReference type="SUPFAM" id="SSF53748">
    <property type="entry name" value="Phosphoglycerate kinase"/>
    <property type="match status" value="1"/>
</dbReference>
<gene>
    <name evidence="13" type="ORF">PF001_g14231</name>
    <name evidence="12" type="ORF">PF002_g16065</name>
    <name evidence="11" type="ORF">PF005_g14539</name>
    <name evidence="10" type="ORF">PF006_g13962</name>
    <name evidence="9" type="ORF">PF007_g15159</name>
</gene>
<dbReference type="InterPro" id="IPR036043">
    <property type="entry name" value="Phosphoglycerate_kinase_sf"/>
</dbReference>
<feature type="compositionally biased region" description="Low complexity" evidence="8">
    <location>
        <begin position="395"/>
        <end position="410"/>
    </location>
</feature>
<feature type="region of interest" description="Disordered" evidence="8">
    <location>
        <begin position="1528"/>
        <end position="1581"/>
    </location>
</feature>
<dbReference type="PANTHER" id="PTHR48421:SF1">
    <property type="entry name" value="MYCBP-ASSOCIATED PROTEIN"/>
    <property type="match status" value="1"/>
</dbReference>
<evidence type="ECO:0000313" key="10">
    <source>
        <dbReference type="EMBL" id="KAE9138322.1"/>
    </source>
</evidence>
<keyword evidence="7" id="KW-0067">ATP-binding</keyword>
<evidence type="ECO:0000256" key="6">
    <source>
        <dbReference type="ARBA" id="ARBA00022777"/>
    </source>
</evidence>
<comment type="cofactor">
    <cofactor evidence="1">
        <name>Mg(2+)</name>
        <dbReference type="ChEBI" id="CHEBI:18420"/>
    </cofactor>
</comment>
<feature type="region of interest" description="Disordered" evidence="8">
    <location>
        <begin position="364"/>
        <end position="411"/>
    </location>
</feature>
<feature type="region of interest" description="Disordered" evidence="8">
    <location>
        <begin position="677"/>
        <end position="734"/>
    </location>
</feature>
<feature type="compositionally biased region" description="Acidic residues" evidence="8">
    <location>
        <begin position="1540"/>
        <end position="1562"/>
    </location>
</feature>
<dbReference type="GO" id="GO:0004618">
    <property type="term" value="F:phosphoglycerate kinase activity"/>
    <property type="evidence" value="ECO:0007669"/>
    <property type="project" value="UniProtKB-EC"/>
</dbReference>
<feature type="region of interest" description="Disordered" evidence="8">
    <location>
        <begin position="1446"/>
        <end position="1489"/>
    </location>
</feature>
<evidence type="ECO:0000256" key="4">
    <source>
        <dbReference type="ARBA" id="ARBA00022679"/>
    </source>
</evidence>
<feature type="compositionally biased region" description="Pro residues" evidence="8">
    <location>
        <begin position="1282"/>
        <end position="1294"/>
    </location>
</feature>
<dbReference type="Proteomes" id="UP000441208">
    <property type="component" value="Unassembled WGS sequence"/>
</dbReference>
<dbReference type="EMBL" id="QXGA01000854">
    <property type="protein sequence ID" value="KAE9138322.1"/>
    <property type="molecule type" value="Genomic_DNA"/>
</dbReference>
<dbReference type="EC" id="2.7.2.3" evidence="3"/>
<proteinExistence type="inferred from homology"/>
<evidence type="ECO:0000313" key="11">
    <source>
        <dbReference type="EMBL" id="KAE9202487.1"/>
    </source>
</evidence>
<dbReference type="Proteomes" id="UP000440367">
    <property type="component" value="Unassembled WGS sequence"/>
</dbReference>
<organism evidence="11 14">
    <name type="scientific">Phytophthora fragariae</name>
    <dbReference type="NCBI Taxonomy" id="53985"/>
    <lineage>
        <taxon>Eukaryota</taxon>
        <taxon>Sar</taxon>
        <taxon>Stramenopiles</taxon>
        <taxon>Oomycota</taxon>
        <taxon>Peronosporomycetes</taxon>
        <taxon>Peronosporales</taxon>
        <taxon>Peronosporaceae</taxon>
        <taxon>Phytophthora</taxon>
    </lineage>
</organism>
<reference evidence="14 15" key="1">
    <citation type="submission" date="2018-08" db="EMBL/GenBank/DDBJ databases">
        <title>Genomic investigation of the strawberry pathogen Phytophthora fragariae indicates pathogenicity is determined by transcriptional variation in three key races.</title>
        <authorList>
            <person name="Adams T.M."/>
            <person name="Armitage A.D."/>
            <person name="Sobczyk M.K."/>
            <person name="Bates H.J."/>
            <person name="Dunwell J.M."/>
            <person name="Nellist C.F."/>
            <person name="Harrison R.J."/>
        </authorList>
    </citation>
    <scope>NUCLEOTIDE SEQUENCE [LARGE SCALE GENOMIC DNA]</scope>
    <source>
        <strain evidence="13 15">A4</strain>
        <strain evidence="12 16">BC-1</strain>
        <strain evidence="11 14">NOV-27</strain>
        <strain evidence="10 17">NOV-5</strain>
        <strain evidence="9 18">NOV-71</strain>
    </source>
</reference>
<feature type="region of interest" description="Disordered" evidence="8">
    <location>
        <begin position="1"/>
        <end position="30"/>
    </location>
</feature>
<evidence type="ECO:0000256" key="2">
    <source>
        <dbReference type="ARBA" id="ARBA00008982"/>
    </source>
</evidence>
<dbReference type="Proteomes" id="UP000433483">
    <property type="component" value="Unassembled WGS sequence"/>
</dbReference>
<evidence type="ECO:0000256" key="8">
    <source>
        <dbReference type="SAM" id="MobiDB-lite"/>
    </source>
</evidence>
<dbReference type="GO" id="GO:0006096">
    <property type="term" value="P:glycolytic process"/>
    <property type="evidence" value="ECO:0007669"/>
    <property type="project" value="InterPro"/>
</dbReference>
<dbReference type="OrthoDB" id="10263316at2759"/>
<feature type="region of interest" description="Disordered" evidence="8">
    <location>
        <begin position="1785"/>
        <end position="1806"/>
    </location>
</feature>
<comment type="similarity">
    <text evidence="2">Belongs to the phosphoglycerate kinase family.</text>
</comment>
<evidence type="ECO:0000313" key="9">
    <source>
        <dbReference type="EMBL" id="KAE9101377.1"/>
    </source>
</evidence>
<dbReference type="InterPro" id="IPR015824">
    <property type="entry name" value="Phosphoglycerate_kinase_N"/>
</dbReference>
<dbReference type="EMBL" id="QXFZ01000915">
    <property type="protein sequence ID" value="KAE9101377.1"/>
    <property type="molecule type" value="Genomic_DNA"/>
</dbReference>
<feature type="region of interest" description="Disordered" evidence="8">
    <location>
        <begin position="289"/>
        <end position="309"/>
    </location>
</feature>
<dbReference type="Proteomes" id="UP000440732">
    <property type="component" value="Unassembled WGS sequence"/>
</dbReference>
<evidence type="ECO:0000256" key="3">
    <source>
        <dbReference type="ARBA" id="ARBA00013061"/>
    </source>
</evidence>
<dbReference type="EMBL" id="QXGD01000933">
    <property type="protein sequence ID" value="KAE9219827.1"/>
    <property type="molecule type" value="Genomic_DNA"/>
</dbReference>
<dbReference type="EMBL" id="QXGE01000875">
    <property type="protein sequence ID" value="KAE9301910.1"/>
    <property type="molecule type" value="Genomic_DNA"/>
</dbReference>
<evidence type="ECO:0000313" key="15">
    <source>
        <dbReference type="Proteomes" id="UP000437068"/>
    </source>
</evidence>
<sequence length="1834" mass="202056">MNESASKSSLASSGGKPSTANSTGSPNGRKTRTIIVARAIPAEPATVVSAAIRGEVASNAVVSQHHTRDARSGKLASYAALGAEEDVERFDRFLAEQRGHPSASELRAAATSPQHMMASMKRKTMSRIQLDGIDGKTSSAEATGEDAAARKLMQKELENDARKRREEAVAHRKWLNSLPIHERVAQQRQQNVLRKWRQMNRDWETFKNRAARRLGKAPQELVMSRAAVYREQREMYDALQKARPLSDKVGGDIWLVSLRNEGTRFVPVGNIFSGLFCPIRESTKLGPRVRRPLDYHDNQREREHEASRPLSKLEKRSLDLLARKKWRLRKQLEVLQPHEVERGASSHLAVGTVDLFAWASGTMADENSENEDGGSIRTYSASIDDEPSRRRRLRSYASSSPSKSVKKVVPGDQFIGPSMRISHVADEDGVTNTESNGTGHILEPCRPPLRLSFYTPVGEQEQCSLAVTNDGSTIVHYQWWRAPFEDEHAELTAHLRGRRTRKEEQELGRCTTTSVSKLGGTLLPGETEQFVFSFMSSQAGVFLEKWLVDADPKPRICFGATPDDEDNVSSDDLPVEVRLSCVAEDNFAAWRRRQMQLTRVEERESHFFVANLVDEILDRVRPPEPVVFGELTPHTDVAKFYEVNEAAEFNDVYFSPALMRTCYDLFERAQGILGDLLSDQEPVDQEESLTKESGEGHEGVDGTEKTNDAPSLVSPEQSNDLSLGVEDDVEPETTKRVSLPALVVQGWNWRLETLRELCKKADEAQNTQIGRLTQQLKKVIEEVEEDDENEEADEDENEEVDDTEDGEEDEGGDGSETGEIDAAKAKPISPREVRKNERLARRTALEDEIQSLVPNLQEAFDTMLFSSYTTPYSSMRLQERLYERIGSLCGETPVVCEIAKATNAASSAQAATLEGVGKLLMCAIDEAVGGDQDHQALVEQRRRRIQNMWLSDKASYLSVGQLMIKPPISIAEPPSEVLTADSVHNPAAPKSPESIDNSGVLLMQVDLDLAPWFSLVKVENRGSASQADETPPKIEFAWHISQELVQHPNYVPAKVVQATESLVKVLDALPSTNPLVHTVVLVSELSRPPLTKPMHKLLRNVAQAELKAKATATSQIGGETEEIKDRGSAEGEEAEVEIMKTLLQRLTSQLSLRGIAQVMQRAIQKDVVFCSAVEEVQGQIDFGRKELLLNSSLSLGGIESEAVGNEVEVDSEQQETAISPRILLLEHLGAAGIDLIAQVARQRELASKPATPAPAESQKPAVGAGKKVSVTSKGKPGTPGAPAAPAPAPPPETPPSSTLDLTKLQFAGKDSSEQGAMALRSLFTGMISVCILDGIPSKACEEIFAFGSKEDTPVLTPPTLAGPTLHEELQMWSEMLQPRLPGSSSGRPLQILTAVVGGKSLESKLRMIDGLLEIVHEIYFVGEVAMSLYRILHTKHAGKLAKENYSGTKHEEVEEEFEDDVSKEGIVEDEANEHDREKETSEHFPPVRTSPKGIWDLLVPAVEKLQQKASRKSVRLLLPNDWVVGETPLEEQDLSAATIVEDDDDDDDDEEEEQADEVDDEEDRGKKTRKRRASELASARLKPLVEPSGADFFDRKRQGTYEGERAHVVLNPSSESGWRTFREVSAQCLPSARVTEGKASVLHSLWPESEADDAEDESDDMAGHKTPMARFEYEWTFRALDVGPIAMEGLTKALKPETPCVGLDDPTANGDTSVVSRALIVNGVCGAIEFYEFCAATKQLLGILQLYSPCDVFIAGYSTASRIHQLEIEQLYNAHAMNDKISGTSATANGNAGSSAAPRKVVDDRTKRNARVLKQLLAAKRHPVLANLASSESE</sequence>
<protein>
    <recommendedName>
        <fullName evidence="3">phosphoglycerate kinase</fullName>
        <ecNumber evidence="3">2.7.2.3</ecNumber>
    </recommendedName>
</protein>
<feature type="compositionally biased region" description="Basic and acidic residues" evidence="8">
    <location>
        <begin position="688"/>
        <end position="707"/>
    </location>
</feature>
<dbReference type="PANTHER" id="PTHR48421">
    <property type="entry name" value="MYCBP-ASSOCIATED PROTEIN"/>
    <property type="match status" value="1"/>
</dbReference>
<evidence type="ECO:0000313" key="16">
    <source>
        <dbReference type="Proteomes" id="UP000440367"/>
    </source>
</evidence>
<keyword evidence="5" id="KW-0547">Nucleotide-binding</keyword>
<feature type="compositionally biased region" description="Low complexity" evidence="8">
    <location>
        <begin position="1785"/>
        <end position="1797"/>
    </location>
</feature>
<feature type="compositionally biased region" description="Basic and acidic residues" evidence="8">
    <location>
        <begin position="291"/>
        <end position="309"/>
    </location>
</feature>
<dbReference type="GO" id="GO:0005524">
    <property type="term" value="F:ATP binding"/>
    <property type="evidence" value="ECO:0007669"/>
    <property type="project" value="UniProtKB-KW"/>
</dbReference>
<dbReference type="Proteomes" id="UP000437068">
    <property type="component" value="Unassembled WGS sequence"/>
</dbReference>
<evidence type="ECO:0000313" key="14">
    <source>
        <dbReference type="Proteomes" id="UP000433483"/>
    </source>
</evidence>
<name>A0A6A3XR01_9STRA</name>
<feature type="compositionally biased region" description="Polar residues" evidence="8">
    <location>
        <begin position="19"/>
        <end position="28"/>
    </location>
</feature>
<evidence type="ECO:0000313" key="17">
    <source>
        <dbReference type="Proteomes" id="UP000440732"/>
    </source>
</evidence>
<keyword evidence="6" id="KW-0418">Kinase</keyword>
<feature type="compositionally biased region" description="Basic and acidic residues" evidence="8">
    <location>
        <begin position="1473"/>
        <end position="1482"/>
    </location>
</feature>
<feature type="region of interest" description="Disordered" evidence="8">
    <location>
        <begin position="1247"/>
        <end position="1299"/>
    </location>
</feature>
<evidence type="ECO:0000256" key="7">
    <source>
        <dbReference type="ARBA" id="ARBA00022840"/>
    </source>
</evidence>
<dbReference type="Gene3D" id="3.40.50.1260">
    <property type="entry name" value="Phosphoglycerate kinase, N-terminal domain"/>
    <property type="match status" value="2"/>
</dbReference>
<feature type="compositionally biased region" description="Acidic residues" evidence="8">
    <location>
        <begin position="783"/>
        <end position="819"/>
    </location>
</feature>